<dbReference type="EMBL" id="JADLQX010000002">
    <property type="protein sequence ID" value="MBF6296737.1"/>
    <property type="molecule type" value="Genomic_DNA"/>
</dbReference>
<feature type="domain" description="PepSY" evidence="2">
    <location>
        <begin position="61"/>
        <end position="118"/>
    </location>
</feature>
<organism evidence="3 4">
    <name type="scientific">Nocardia amamiensis</name>
    <dbReference type="NCBI Taxonomy" id="404578"/>
    <lineage>
        <taxon>Bacteria</taxon>
        <taxon>Bacillati</taxon>
        <taxon>Actinomycetota</taxon>
        <taxon>Actinomycetes</taxon>
        <taxon>Mycobacteriales</taxon>
        <taxon>Nocardiaceae</taxon>
        <taxon>Nocardia</taxon>
    </lineage>
</organism>
<dbReference type="InterPro" id="IPR046350">
    <property type="entry name" value="Cystatin_sf"/>
</dbReference>
<dbReference type="InterPro" id="IPR025711">
    <property type="entry name" value="PepSY"/>
</dbReference>
<comment type="caution">
    <text evidence="3">The sequence shown here is derived from an EMBL/GenBank/DDBJ whole genome shotgun (WGS) entry which is preliminary data.</text>
</comment>
<keyword evidence="4" id="KW-1185">Reference proteome</keyword>
<protein>
    <submittedName>
        <fullName evidence="3">PepSY domain-containing protein</fullName>
    </submittedName>
</protein>
<keyword evidence="1" id="KW-0812">Transmembrane</keyword>
<accession>A0ABS0CJF7</accession>
<reference evidence="3 4" key="1">
    <citation type="submission" date="2020-10" db="EMBL/GenBank/DDBJ databases">
        <title>Identification of Nocardia species via Next-generation sequencing and recognition of intraspecies genetic diversity.</title>
        <authorList>
            <person name="Li P."/>
            <person name="Li P."/>
            <person name="Lu B."/>
        </authorList>
    </citation>
    <scope>NUCLEOTIDE SEQUENCE [LARGE SCALE GENOMIC DNA]</scope>
    <source>
        <strain evidence="3 4">BJ06-0157</strain>
    </source>
</reference>
<sequence length="123" mass="12915">MTTAFRRAYAGLRWIILGTAVAAVVAGVSFALGAIATGGHDHTVAFNPATRDWSLVANPGINRQQAIDKAIEAVPGGRVDSAELDTDRGTPVWEVELTTPDGVEHEVTIDANSGKVLANVNHD</sequence>
<keyword evidence="1" id="KW-1133">Transmembrane helix</keyword>
<feature type="transmembrane region" description="Helical" evidence="1">
    <location>
        <begin position="12"/>
        <end position="36"/>
    </location>
</feature>
<proteinExistence type="predicted"/>
<evidence type="ECO:0000256" key="1">
    <source>
        <dbReference type="SAM" id="Phobius"/>
    </source>
</evidence>
<dbReference type="SUPFAM" id="SSF54403">
    <property type="entry name" value="Cystatin/monellin"/>
    <property type="match status" value="1"/>
</dbReference>
<gene>
    <name evidence="3" type="ORF">IU459_04165</name>
</gene>
<evidence type="ECO:0000313" key="3">
    <source>
        <dbReference type="EMBL" id="MBF6296737.1"/>
    </source>
</evidence>
<dbReference type="RefSeq" id="WP_195128072.1">
    <property type="nucleotide sequence ID" value="NZ_JADLQX010000002.1"/>
</dbReference>
<name>A0ABS0CJF7_9NOCA</name>
<dbReference type="Pfam" id="PF03413">
    <property type="entry name" value="PepSY"/>
    <property type="match status" value="1"/>
</dbReference>
<evidence type="ECO:0000313" key="4">
    <source>
        <dbReference type="Proteomes" id="UP000702209"/>
    </source>
</evidence>
<evidence type="ECO:0000259" key="2">
    <source>
        <dbReference type="Pfam" id="PF03413"/>
    </source>
</evidence>
<dbReference type="Gene3D" id="3.10.450.40">
    <property type="match status" value="1"/>
</dbReference>
<keyword evidence="1" id="KW-0472">Membrane</keyword>
<dbReference type="Proteomes" id="UP000702209">
    <property type="component" value="Unassembled WGS sequence"/>
</dbReference>